<dbReference type="PANTHER" id="PTHR16291">
    <property type="entry name" value="NUCLEAR CAP-BINDING PROTEIN SUBUNIT 3"/>
    <property type="match status" value="1"/>
</dbReference>
<protein>
    <recommendedName>
        <fullName evidence="2">Nuclear cap-binding protein subunit 3</fullName>
    </recommendedName>
</protein>
<reference evidence="3" key="1">
    <citation type="submission" date="2018-11" db="EMBL/GenBank/DDBJ databases">
        <authorList>
            <consortium name="Pathogen Informatics"/>
        </authorList>
    </citation>
    <scope>NUCLEOTIDE SEQUENCE</scope>
</reference>
<comment type="caution">
    <text evidence="3">The sequence shown here is derived from an EMBL/GenBank/DDBJ whole genome shotgun (WGS) entry which is preliminary data.</text>
</comment>
<gene>
    <name evidence="3" type="ORF">PXEA_LOCUS34740</name>
</gene>
<proteinExistence type="inferred from homology"/>
<evidence type="ECO:0000313" key="4">
    <source>
        <dbReference type="Proteomes" id="UP000784294"/>
    </source>
</evidence>
<organism evidence="3 4">
    <name type="scientific">Protopolystoma xenopodis</name>
    <dbReference type="NCBI Taxonomy" id="117903"/>
    <lineage>
        <taxon>Eukaryota</taxon>
        <taxon>Metazoa</taxon>
        <taxon>Spiralia</taxon>
        <taxon>Lophotrochozoa</taxon>
        <taxon>Platyhelminthes</taxon>
        <taxon>Monogenea</taxon>
        <taxon>Polyopisthocotylea</taxon>
        <taxon>Polystomatidea</taxon>
        <taxon>Polystomatidae</taxon>
        <taxon>Protopolystoma</taxon>
    </lineage>
</organism>
<keyword evidence="4" id="KW-1185">Reference proteome</keyword>
<dbReference type="InterPro" id="IPR019416">
    <property type="entry name" value="NCBP3"/>
</dbReference>
<dbReference type="GO" id="GO:0000340">
    <property type="term" value="F:RNA 7-methylguanosine cap binding"/>
    <property type="evidence" value="ECO:0007669"/>
    <property type="project" value="InterPro"/>
</dbReference>
<dbReference type="PANTHER" id="PTHR16291:SF0">
    <property type="entry name" value="NUCLEAR CAP-BINDING PROTEIN SUBUNIT 3"/>
    <property type="match status" value="1"/>
</dbReference>
<evidence type="ECO:0000256" key="1">
    <source>
        <dbReference type="ARBA" id="ARBA00006069"/>
    </source>
</evidence>
<sequence>MSQSTTSLPEPSFQAATADFQSYVGDSEVLSGRDNKNIAGADAVNIAGADAVVADENASTCVGRNLTHTSRLASLSNPSLSSAVANELTLFMPASGKWYKALSVPENAVALYIRFAHKSDVKLPGAERRSSYYKVYGNPNYGGIQGVLSRSFRRRARHQRLQLGTLLSNGDLRRVLMPPSTSTESG</sequence>
<dbReference type="Proteomes" id="UP000784294">
    <property type="component" value="Unassembled WGS sequence"/>
</dbReference>
<dbReference type="GO" id="GO:0003729">
    <property type="term" value="F:mRNA binding"/>
    <property type="evidence" value="ECO:0007669"/>
    <property type="project" value="InterPro"/>
</dbReference>
<accession>A0A448XNW1</accession>
<dbReference type="AlphaFoldDB" id="A0A448XNW1"/>
<comment type="similarity">
    <text evidence="1">Belongs to the NCBP3 family.</text>
</comment>
<evidence type="ECO:0000256" key="2">
    <source>
        <dbReference type="ARBA" id="ARBA00019876"/>
    </source>
</evidence>
<evidence type="ECO:0000313" key="3">
    <source>
        <dbReference type="EMBL" id="VEL41300.1"/>
    </source>
</evidence>
<dbReference type="GO" id="GO:0005634">
    <property type="term" value="C:nucleus"/>
    <property type="evidence" value="ECO:0007669"/>
    <property type="project" value="TreeGrafter"/>
</dbReference>
<dbReference type="EMBL" id="CAAALY010268768">
    <property type="protein sequence ID" value="VEL41300.1"/>
    <property type="molecule type" value="Genomic_DNA"/>
</dbReference>
<name>A0A448XNW1_9PLAT</name>
<dbReference type="OrthoDB" id="422106at2759"/>